<feature type="compositionally biased region" description="Basic and acidic residues" evidence="1">
    <location>
        <begin position="242"/>
        <end position="261"/>
    </location>
</feature>
<dbReference type="AlphaFoldDB" id="A0AA38RX65"/>
<dbReference type="EMBL" id="JANBVO010000021">
    <property type="protein sequence ID" value="KAJ9142636.1"/>
    <property type="molecule type" value="Genomic_DNA"/>
</dbReference>
<feature type="compositionally biased region" description="Polar residues" evidence="1">
    <location>
        <begin position="141"/>
        <end position="155"/>
    </location>
</feature>
<feature type="compositionally biased region" description="Low complexity" evidence="1">
    <location>
        <begin position="95"/>
        <end position="106"/>
    </location>
</feature>
<feature type="compositionally biased region" description="Basic and acidic residues" evidence="1">
    <location>
        <begin position="199"/>
        <end position="216"/>
    </location>
</feature>
<sequence length="626" mass="69539">MSDVVWEPDPKLDKKLGLWYWDGRKNGKKIRKYYQPEESAQTSAPVQDETTPRDMGAMQGAMEGLSISQPPVGSYDGSANEYSYQSGLNTGGSAGQQTYYRGQEYGQGQGEDAASGYGQTTMVDPATAYPQVPDPALYQAGQEQTSTLESQQGSFAPNYHDYPGTSGAIPENIAQATVNPDPYADRETTSRQHRHKEHRDRTHTADHGRSKKDKPSKSSAGGKSAVSQPYSTSSQGYSASYGDDRPTQYEQPDLSRHKSHDDDEEHERSRKSRKGKELDTASDATPEEFPEQTYEYSTGAGSGQYPYQSEANPGTYQTDTYEYEQQQQQQQQQPQKGHGRRSHASEGSSSVGDDGERRVQWDLPQTAEDEDENDDDEYDDEFQAALAQSKGAYYYGQGLAESSHPADPAYASADEGTQTPTQHASSGSLGMTDIQGTAGEFERLDPRYKVEPSHRFGPGEVFKVLWYEPRGALPGGGSVVSEKKTLKDHYGEVFVGFRRFIVIANDEGHCACVPILTYDRQGCKKRGVKPRKHGIIYEDGGKPKQLRDEPTLGFKPIRVRISASNEKISRESRVNYSKIVTVEHNVKVFFIGSVVSEDLKIAKDAVDKCWGEKVHDKSHHTRRPRK</sequence>
<protein>
    <recommendedName>
        <fullName evidence="2">DUF6590 domain-containing protein</fullName>
    </recommendedName>
</protein>
<evidence type="ECO:0000256" key="1">
    <source>
        <dbReference type="SAM" id="MobiDB-lite"/>
    </source>
</evidence>
<comment type="caution">
    <text evidence="3">The sequence shown here is derived from an EMBL/GenBank/DDBJ whole genome shotgun (WGS) entry which is preliminary data.</text>
</comment>
<evidence type="ECO:0000313" key="3">
    <source>
        <dbReference type="EMBL" id="KAJ9142636.1"/>
    </source>
</evidence>
<feature type="compositionally biased region" description="Low complexity" evidence="1">
    <location>
        <begin position="325"/>
        <end position="335"/>
    </location>
</feature>
<feature type="compositionally biased region" description="Polar residues" evidence="1">
    <location>
        <begin position="38"/>
        <end position="49"/>
    </location>
</feature>
<reference evidence="3" key="1">
    <citation type="submission" date="2022-07" db="EMBL/GenBank/DDBJ databases">
        <title>Fungi with potential for degradation of polypropylene.</title>
        <authorList>
            <person name="Gostincar C."/>
        </authorList>
    </citation>
    <scope>NUCLEOTIDE SEQUENCE</scope>
    <source>
        <strain evidence="3">EXF-13308</strain>
    </source>
</reference>
<feature type="region of interest" description="Disordered" evidence="1">
    <location>
        <begin position="33"/>
        <end position="381"/>
    </location>
</feature>
<feature type="compositionally biased region" description="Polar residues" evidence="1">
    <location>
        <begin position="305"/>
        <end position="324"/>
    </location>
</feature>
<keyword evidence="4" id="KW-1185">Reference proteome</keyword>
<dbReference type="Pfam" id="PF20233">
    <property type="entry name" value="DUF6590"/>
    <property type="match status" value="1"/>
</dbReference>
<feature type="compositionally biased region" description="Polar residues" evidence="1">
    <location>
        <begin position="415"/>
        <end position="429"/>
    </location>
</feature>
<feature type="domain" description="DUF6590" evidence="2">
    <location>
        <begin position="454"/>
        <end position="600"/>
    </location>
</feature>
<dbReference type="PANTHER" id="PTHR35391:SF5">
    <property type="entry name" value="DUF6590 DOMAIN-CONTAINING PROTEIN"/>
    <property type="match status" value="1"/>
</dbReference>
<name>A0AA38RX65_9PEZI</name>
<feature type="compositionally biased region" description="Polar residues" evidence="1">
    <location>
        <begin position="226"/>
        <end position="238"/>
    </location>
</feature>
<feature type="region of interest" description="Disordered" evidence="1">
    <location>
        <begin position="398"/>
        <end position="433"/>
    </location>
</feature>
<dbReference type="Proteomes" id="UP001174694">
    <property type="component" value="Unassembled WGS sequence"/>
</dbReference>
<dbReference type="PANTHER" id="PTHR35391">
    <property type="entry name" value="C2H2-TYPE DOMAIN-CONTAINING PROTEIN-RELATED"/>
    <property type="match status" value="1"/>
</dbReference>
<evidence type="ECO:0000313" key="4">
    <source>
        <dbReference type="Proteomes" id="UP001174694"/>
    </source>
</evidence>
<feature type="compositionally biased region" description="Acidic residues" evidence="1">
    <location>
        <begin position="367"/>
        <end position="381"/>
    </location>
</feature>
<evidence type="ECO:0000259" key="2">
    <source>
        <dbReference type="Pfam" id="PF20233"/>
    </source>
</evidence>
<accession>A0AA38RX65</accession>
<dbReference type="InterPro" id="IPR046497">
    <property type="entry name" value="DUF6590"/>
</dbReference>
<organism evidence="3 4">
    <name type="scientific">Pleurostoma richardsiae</name>
    <dbReference type="NCBI Taxonomy" id="41990"/>
    <lineage>
        <taxon>Eukaryota</taxon>
        <taxon>Fungi</taxon>
        <taxon>Dikarya</taxon>
        <taxon>Ascomycota</taxon>
        <taxon>Pezizomycotina</taxon>
        <taxon>Sordariomycetes</taxon>
        <taxon>Sordariomycetidae</taxon>
        <taxon>Calosphaeriales</taxon>
        <taxon>Pleurostomataceae</taxon>
        <taxon>Pleurostoma</taxon>
    </lineage>
</organism>
<gene>
    <name evidence="3" type="ORF">NKR23_g7032</name>
</gene>
<proteinExistence type="predicted"/>